<dbReference type="GO" id="GO:0003677">
    <property type="term" value="F:DNA binding"/>
    <property type="evidence" value="ECO:0007669"/>
    <property type="project" value="UniProtKB-KW"/>
</dbReference>
<dbReference type="SUPFAM" id="SSF81296">
    <property type="entry name" value="E set domains"/>
    <property type="match status" value="1"/>
</dbReference>
<dbReference type="Pfam" id="PF01833">
    <property type="entry name" value="TIG"/>
    <property type="match status" value="1"/>
</dbReference>
<dbReference type="InterPro" id="IPR013783">
    <property type="entry name" value="Ig-like_fold"/>
</dbReference>
<feature type="domain" description="IPT/TIG" evidence="1">
    <location>
        <begin position="35"/>
        <end position="112"/>
    </location>
</feature>
<evidence type="ECO:0000313" key="3">
    <source>
        <dbReference type="EMBL" id="PJZ74552.1"/>
    </source>
</evidence>
<dbReference type="Proteomes" id="UP000231962">
    <property type="component" value="Unassembled WGS sequence"/>
</dbReference>
<keyword evidence="3" id="KW-0238">DNA-binding</keyword>
<evidence type="ECO:0000313" key="5">
    <source>
        <dbReference type="Proteomes" id="UP000231990"/>
    </source>
</evidence>
<dbReference type="Gene3D" id="2.60.40.10">
    <property type="entry name" value="Immunoglobulins"/>
    <property type="match status" value="1"/>
</dbReference>
<dbReference type="InterPro" id="IPR002909">
    <property type="entry name" value="IPT_dom"/>
</dbReference>
<reference evidence="4 5" key="1">
    <citation type="submission" date="2017-07" db="EMBL/GenBank/DDBJ databases">
        <title>Leptospira spp. isolated from tropical soils.</title>
        <authorList>
            <person name="Thibeaux R."/>
            <person name="Iraola G."/>
            <person name="Ferres I."/>
            <person name="Bierque E."/>
            <person name="Girault D."/>
            <person name="Soupe-Gilbert M.-E."/>
            <person name="Picardeau M."/>
            <person name="Goarant C."/>
        </authorList>
    </citation>
    <scope>NUCLEOTIDE SEQUENCE [LARGE SCALE GENOMIC DNA]</scope>
    <source>
        <strain evidence="3 5">FH1-B-B1</strain>
        <strain evidence="2 4">FH1-B-C1</strain>
    </source>
</reference>
<evidence type="ECO:0000313" key="2">
    <source>
        <dbReference type="EMBL" id="PJZ71020.1"/>
    </source>
</evidence>
<dbReference type="EMBL" id="NPDY01000001">
    <property type="protein sequence ID" value="PJZ71020.1"/>
    <property type="molecule type" value="Genomic_DNA"/>
</dbReference>
<proteinExistence type="predicted"/>
<evidence type="ECO:0000259" key="1">
    <source>
        <dbReference type="Pfam" id="PF01833"/>
    </source>
</evidence>
<dbReference type="Proteomes" id="UP000231990">
    <property type="component" value="Unassembled WGS sequence"/>
</dbReference>
<accession>A0A2M9ZR66</accession>
<keyword evidence="4" id="KW-1185">Reference proteome</keyword>
<dbReference type="InterPro" id="IPR014756">
    <property type="entry name" value="Ig_E-set"/>
</dbReference>
<protein>
    <submittedName>
        <fullName evidence="3">DNA-binding protein</fullName>
    </submittedName>
</protein>
<comment type="caution">
    <text evidence="3">The sequence shown here is derived from an EMBL/GenBank/DDBJ whole genome shotgun (WGS) entry which is preliminary data.</text>
</comment>
<organism evidence="3 5">
    <name type="scientific">Leptospira perolatii</name>
    <dbReference type="NCBI Taxonomy" id="2023191"/>
    <lineage>
        <taxon>Bacteria</taxon>
        <taxon>Pseudomonadati</taxon>
        <taxon>Spirochaetota</taxon>
        <taxon>Spirochaetia</taxon>
        <taxon>Leptospirales</taxon>
        <taxon>Leptospiraceae</taxon>
        <taxon>Leptospira</taxon>
    </lineage>
</organism>
<dbReference type="AlphaFoldDB" id="A0A2M9ZR66"/>
<dbReference type="NCBIfam" id="NF047769">
    <property type="entry name" value="LIC10067_lipo"/>
    <property type="match status" value="1"/>
</dbReference>
<dbReference type="EMBL" id="NPDZ01000001">
    <property type="protein sequence ID" value="PJZ74552.1"/>
    <property type="molecule type" value="Genomic_DNA"/>
</dbReference>
<name>A0A2M9ZR66_9LEPT</name>
<sequence>MRTLFSTTFVFVLFLNCSDSTNSNDLSSQLGIGNPVITEIDPPSGAPPIGTYAATTVTITGRHFAPSTTDSIITFHNGVRATVLTATTTQLTTTVPAGATSGLLYVSKTGGSVCDPLNGDSAYNCYAKKFYIDCYKSYNGAYGDENGVTYPDSKTVEYKEQVATKAYRIDLNTTGATNVKIGCDTFVAISYFTNACVEIQRATLGNPSTWEYQPTITFPSYYTVQMFITAGKGNCTISFP</sequence>
<dbReference type="OrthoDB" id="344519at2"/>
<gene>
    <name evidence="2" type="ORF">CH360_00355</name>
    <name evidence="3" type="ORF">CH373_00355</name>
</gene>
<evidence type="ECO:0000313" key="4">
    <source>
        <dbReference type="Proteomes" id="UP000231962"/>
    </source>
</evidence>